<dbReference type="SUPFAM" id="SSF55729">
    <property type="entry name" value="Acyl-CoA N-acyltransferases (Nat)"/>
    <property type="match status" value="1"/>
</dbReference>
<dbReference type="InterPro" id="IPR019432">
    <property type="entry name" value="Acyltransferase_MbtK/IucB-like"/>
</dbReference>
<dbReference type="Proteomes" id="UP000566819">
    <property type="component" value="Unassembled WGS sequence"/>
</dbReference>
<feature type="compositionally biased region" description="Low complexity" evidence="2">
    <location>
        <begin position="227"/>
        <end position="240"/>
    </location>
</feature>
<evidence type="ECO:0000259" key="4">
    <source>
        <dbReference type="SMART" id="SM01006"/>
    </source>
</evidence>
<dbReference type="OrthoDB" id="448427at2759"/>
<keyword evidence="3" id="KW-0812">Transmembrane</keyword>
<dbReference type="EMBL" id="JAAMPI010000171">
    <property type="protein sequence ID" value="KAF4634632.1"/>
    <property type="molecule type" value="Genomic_DNA"/>
</dbReference>
<feature type="domain" description="Acyltransferase MbtK/IucB-like conserved" evidence="4">
    <location>
        <begin position="382"/>
        <end position="429"/>
    </location>
</feature>
<comment type="similarity">
    <text evidence="1">Belongs to the lysine N-acyltransferase MbtK family.</text>
</comment>
<feature type="region of interest" description="Disordered" evidence="2">
    <location>
        <begin position="54"/>
        <end position="76"/>
    </location>
</feature>
<dbReference type="SMART" id="SM01006">
    <property type="entry name" value="AlcB"/>
    <property type="match status" value="1"/>
</dbReference>
<proteinExistence type="inferred from homology"/>
<dbReference type="InterPro" id="IPR016181">
    <property type="entry name" value="Acyl_CoA_acyltransferase"/>
</dbReference>
<dbReference type="PANTHER" id="PTHR31438">
    <property type="entry name" value="LYSINE N-ACYLTRANSFERASE C17G9.06C-RELATED"/>
    <property type="match status" value="1"/>
</dbReference>
<evidence type="ECO:0000256" key="1">
    <source>
        <dbReference type="ARBA" id="ARBA00009893"/>
    </source>
</evidence>
<evidence type="ECO:0000313" key="6">
    <source>
        <dbReference type="Proteomes" id="UP000566819"/>
    </source>
</evidence>
<accession>A0A8H4W5J9</accession>
<reference evidence="5 6" key="1">
    <citation type="submission" date="2020-03" db="EMBL/GenBank/DDBJ databases">
        <title>Draft Genome Sequence of Cudoniella acicularis.</title>
        <authorList>
            <person name="Buettner E."/>
            <person name="Kellner H."/>
        </authorList>
    </citation>
    <scope>NUCLEOTIDE SEQUENCE [LARGE SCALE GENOMIC DNA]</scope>
    <source>
        <strain evidence="5 6">DSM 108380</strain>
    </source>
</reference>
<dbReference type="GO" id="GO:0016410">
    <property type="term" value="F:N-acyltransferase activity"/>
    <property type="evidence" value="ECO:0007669"/>
    <property type="project" value="TreeGrafter"/>
</dbReference>
<evidence type="ECO:0000256" key="3">
    <source>
        <dbReference type="SAM" id="Phobius"/>
    </source>
</evidence>
<dbReference type="AlphaFoldDB" id="A0A8H4W5J9"/>
<evidence type="ECO:0000313" key="5">
    <source>
        <dbReference type="EMBL" id="KAF4634632.1"/>
    </source>
</evidence>
<dbReference type="PANTHER" id="PTHR31438:SF1">
    <property type="entry name" value="LYSINE N-ACYLTRANSFERASE C17G9.06C-RELATED"/>
    <property type="match status" value="1"/>
</dbReference>
<feature type="region of interest" description="Disordered" evidence="2">
    <location>
        <begin position="227"/>
        <end position="255"/>
    </location>
</feature>
<keyword evidence="3" id="KW-1133">Transmembrane helix</keyword>
<organism evidence="5 6">
    <name type="scientific">Cudoniella acicularis</name>
    <dbReference type="NCBI Taxonomy" id="354080"/>
    <lineage>
        <taxon>Eukaryota</taxon>
        <taxon>Fungi</taxon>
        <taxon>Dikarya</taxon>
        <taxon>Ascomycota</taxon>
        <taxon>Pezizomycotina</taxon>
        <taxon>Leotiomycetes</taxon>
        <taxon>Helotiales</taxon>
        <taxon>Tricladiaceae</taxon>
        <taxon>Cudoniella</taxon>
    </lineage>
</organism>
<dbReference type="GO" id="GO:0019290">
    <property type="term" value="P:siderophore biosynthetic process"/>
    <property type="evidence" value="ECO:0007669"/>
    <property type="project" value="InterPro"/>
</dbReference>
<keyword evidence="3" id="KW-0472">Membrane</keyword>
<sequence length="741" mass="82839">MAPTASVVHLPNGQNLTVTPVFGGFFFKSNELNLHSSVFPAGWTIILQSEDSYEDHDTETSSKAELSGMPPKEKHRHIHPFRQPTLQNDNLFISSISNPSSSEFKAPTSPTRQIAMMLWASLYWYFHQPEPSPYLTTEASKNTPDSGKPRGEWRINIKREGVLRGRNLIQKLERMGLITSDDSAVGINPEENTAEGWSEMYTSRRTFWQLSAKLFLFTLTPTIGSSFPGSPYGSRPSSPVRGEHRTNSPKQAEFSEHPSVANAGMWSPSTLGPFASGSHLPTYFPPPPLQYTMTSGVRHPVRPKPPRQGEIFYTRFIPSVGQYIAFRAASLSPKPVAYNGPTASLIPPKHQYNASSLSSLPAHISVASIADLTPPSLAAETEDVTMMNDLQLLNKWMNIPRVSHFWGCSGPQSTQEAFLKSNLTSKHSFPAIGLWDGKPFGYFEIYWVKEDILGKHLGDAAGDYDRGFHVLVGEDEFRGKHRVKSWATSIAQWAFVQDYRTNAVVLEPRIDNERFISHLGEAGFLKEREITFPHKQMLKQKSIRINQHILQHTPTPRLIPTPHYSPGKIIIKESIRLPNPPSTSPPLMTIFPTLPISITTATAPPSTSTSNTSPTQASASQTALGKLSTDQDVILISTFALVFLFLVILGILFLTRKKRRQRILDAQKAQGETRGLLQRGSGSIGYVSGAEAERGRSLDERGIRWPEKVVLKEEAREFWRLGREWELERGKQMECKRGYAE</sequence>
<name>A0A8H4W5J9_9HELO</name>
<comment type="caution">
    <text evidence="5">The sequence shown here is derived from an EMBL/GenBank/DDBJ whole genome shotgun (WGS) entry which is preliminary data.</text>
</comment>
<evidence type="ECO:0000256" key="2">
    <source>
        <dbReference type="SAM" id="MobiDB-lite"/>
    </source>
</evidence>
<feature type="transmembrane region" description="Helical" evidence="3">
    <location>
        <begin position="633"/>
        <end position="654"/>
    </location>
</feature>
<gene>
    <name evidence="5" type="ORF">G7Y89_g3485</name>
</gene>
<keyword evidence="6" id="KW-1185">Reference proteome</keyword>
<protein>
    <recommendedName>
        <fullName evidence="4">Acyltransferase MbtK/IucB-like conserved domain-containing protein</fullName>
    </recommendedName>
</protein>
<dbReference type="Pfam" id="PF13523">
    <property type="entry name" value="Acetyltransf_8"/>
    <property type="match status" value="1"/>
</dbReference>
<dbReference type="Gene3D" id="3.40.630.30">
    <property type="match status" value="1"/>
</dbReference>